<dbReference type="Gene3D" id="2.60.40.10">
    <property type="entry name" value="Immunoglobulins"/>
    <property type="match status" value="7"/>
</dbReference>
<dbReference type="NCBIfam" id="NF047640">
    <property type="entry name" value="gliding_AgmC_N"/>
    <property type="match status" value="1"/>
</dbReference>
<dbReference type="InterPro" id="IPR044016">
    <property type="entry name" value="Big_13"/>
</dbReference>
<comment type="caution">
    <text evidence="6">The sequence shown here is derived from an EMBL/GenBank/DDBJ whole genome shotgun (WGS) entry which is preliminary data.</text>
</comment>
<evidence type="ECO:0000259" key="5">
    <source>
        <dbReference type="Pfam" id="PF19077"/>
    </source>
</evidence>
<feature type="chain" id="PRO_5045209625" evidence="2">
    <location>
        <begin position="23"/>
        <end position="1663"/>
    </location>
</feature>
<dbReference type="EMBL" id="JAPNKA010000001">
    <property type="protein sequence ID" value="MCY1081549.1"/>
    <property type="molecule type" value="Genomic_DNA"/>
</dbReference>
<evidence type="ECO:0000313" key="6">
    <source>
        <dbReference type="EMBL" id="MCY1081549.1"/>
    </source>
</evidence>
<dbReference type="Proteomes" id="UP001207654">
    <property type="component" value="Unassembled WGS sequence"/>
</dbReference>
<dbReference type="PANTHER" id="PTHR34677">
    <property type="match status" value="1"/>
</dbReference>
<evidence type="ECO:0000256" key="1">
    <source>
        <dbReference type="SAM" id="MobiDB-lite"/>
    </source>
</evidence>
<dbReference type="PANTHER" id="PTHR34677:SF3">
    <property type="entry name" value="BACTERIAL IG-LIKE DOMAIN-CONTAINING PROTEIN"/>
    <property type="match status" value="1"/>
</dbReference>
<feature type="domain" description="Bacterial Ig-like" evidence="5">
    <location>
        <begin position="492"/>
        <end position="571"/>
    </location>
</feature>
<gene>
    <name evidence="6" type="ORF">OV287_44560</name>
</gene>
<protein>
    <submittedName>
        <fullName evidence="6">Ig-like domain-containing protein</fullName>
    </submittedName>
</protein>
<keyword evidence="2" id="KW-0732">Signal</keyword>
<dbReference type="Pfam" id="PF12245">
    <property type="entry name" value="Big_3_2"/>
    <property type="match status" value="1"/>
</dbReference>
<feature type="domain" description="Bacterial Ig" evidence="4">
    <location>
        <begin position="602"/>
        <end position="673"/>
    </location>
</feature>
<dbReference type="NCBIfam" id="NF033510">
    <property type="entry name" value="Ca_tandemer"/>
    <property type="match status" value="2"/>
</dbReference>
<dbReference type="Pfam" id="PF17936">
    <property type="entry name" value="Big_6"/>
    <property type="match status" value="1"/>
</dbReference>
<feature type="region of interest" description="Disordered" evidence="1">
    <location>
        <begin position="355"/>
        <end position="381"/>
    </location>
</feature>
<name>A0ABT4AL25_9BACT</name>
<reference evidence="6 7" key="1">
    <citation type="submission" date="2022-11" db="EMBL/GenBank/DDBJ databases">
        <title>Minimal conservation of predation-associated metabolite biosynthetic gene clusters underscores biosynthetic potential of Myxococcota including descriptions for ten novel species: Archangium lansinium sp. nov., Myxococcus landrumus sp. nov., Nannocystis bai.</title>
        <authorList>
            <person name="Ahearne A."/>
            <person name="Stevens C."/>
            <person name="Phillips K."/>
        </authorList>
    </citation>
    <scope>NUCLEOTIDE SEQUENCE [LARGE SCALE GENOMIC DNA]</scope>
    <source>
        <strain evidence="6 7">MIWBW</strain>
    </source>
</reference>
<evidence type="ECO:0000259" key="3">
    <source>
        <dbReference type="Pfam" id="PF12245"/>
    </source>
</evidence>
<feature type="signal peptide" evidence="2">
    <location>
        <begin position="1"/>
        <end position="22"/>
    </location>
</feature>
<dbReference type="InterPro" id="IPR013783">
    <property type="entry name" value="Ig-like_fold"/>
</dbReference>
<accession>A0ABT4AL25</accession>
<evidence type="ECO:0000259" key="4">
    <source>
        <dbReference type="Pfam" id="PF17936"/>
    </source>
</evidence>
<dbReference type="InterPro" id="IPR041498">
    <property type="entry name" value="Big_6"/>
</dbReference>
<organism evidence="6 7">
    <name type="scientific">Archangium lansingense</name>
    <dbReference type="NCBI Taxonomy" id="2995310"/>
    <lineage>
        <taxon>Bacteria</taxon>
        <taxon>Pseudomonadati</taxon>
        <taxon>Myxococcota</taxon>
        <taxon>Myxococcia</taxon>
        <taxon>Myxococcales</taxon>
        <taxon>Cystobacterineae</taxon>
        <taxon>Archangiaceae</taxon>
        <taxon>Archangium</taxon>
    </lineage>
</organism>
<evidence type="ECO:0000313" key="7">
    <source>
        <dbReference type="Proteomes" id="UP001207654"/>
    </source>
</evidence>
<dbReference type="RefSeq" id="WP_267540142.1">
    <property type="nucleotide sequence ID" value="NZ_JAPNKA010000001.1"/>
</dbReference>
<feature type="domain" description="Ig-like" evidence="3">
    <location>
        <begin position="1452"/>
        <end position="1533"/>
    </location>
</feature>
<sequence>MRHAYTRALLLLALLTTGVAVAEPDTFGLGTSRDSDFNAGTSSIVNAYARVTTPLAPGDLEISIDSVRPGSVSGRDTNANAFQAGDLVMVLQTTGAVPTIPTGLTTMVDLEAYGVGKWEFARLKAPTDSSKLTLTAPLVHGYPVYVTQVIRVPEYNDVSVGNNKAITARPWDGKTGGVLAFLADGNVTVTGTDSNAGTINADGQGFRGGAYKPDLDDTSGCTNNSGPSPAYAQKGEGVDSTRYTAEGTGDLGSNEGAGRGNFANGGGGGICSVSGGGGGGGNAANGGRGGPASTTGGMGGVPLVYSLVDRLTFGGGGGSGHGPRLDLSQSDGGKGGGIVFIRALTLTVDDENAISASGNKGDSGGTRVLPSTRADGGGGGGAGGTIVVRLRDALNCNNETVISARGGAGGTADSNANPIPGAGGGGGGGRVLYQVGTTVVSSVEKCSNAIATTSGAIGGVPNGSAGGAGFISSLPGPFPTLLAPTLDAMAAYTNQRRPTIQGGLSNTAYAGRQVVIYQGHLEVGRTYADATGRFSFKMPQNLVDGQYSIAAAFAYQGVQSPKSQPQTFTVDGTIPAQPLVDLLAARAAEANMLIGKPDLETGTDKLYISGRSEPGSTVTVQQTGPNAFSDSVSGTADGLGKWRVSIAQTAIVETVNATLTVTAVDRANNASPGPATTLTFRLDTQLPAAPALLTVGGETPGGAVPVNSLRPVLEGSADSGNRVELTLTRTGGSPEAPQTLQTISVAGRWKAAPPVDLTHNATYTVTMKAIDAAGNEKSNDLPSPTFTVDAEKPAPPVFGKLGITPGRDASPGMLIGKPDLDPSTRQLAIRGTAESGSRVTVRQLDSAGVEVSATTVTANGGAWQVDFAQTLDVAGATFTLEVKAEDAAHNVSAATTLGFKLDTQNPQPPTSITVAGVTPYANCTVTPTNYVKVNQPLIQGMAEARGTVSVTLNPVVSIPSTVVNGQSGPGSWSVSPTSSSLDDRAYELTVKVKDEAGNESEAATSCFFVDANRPDKPGFVSIVVGATTTPAVSGMLIGRPLLSAVSDTPAPNGTLSISGTAVGAKLHLNLIPQNPAVSEVPTTLTLTSGTWSSAWPGLVSGKYALEARVEDAAGHKSDPATFYFELDLIPPTITFTKTPDGLTASKDYVFGFQPSEAVKPLSSYRCSLKEKDGPTTAFPNCSNPFFGAVTRSGEYTLQVWATDLAGNETDNAAAPTYTWRVDDNQPLGKILNWDTGLLGKDRLPVATGGGTSLDEVTFVLQADKDNMKIGCKREGQEWEEPCCPDAELITNPAPATPERPICIKTYPALAEGDHVFTVKAYSRDLGIETPESSRVEYKWFVDQQAPITLITTQLNSWISTDYVQVNFVTPNEPKGVDRFDCELNGETFTTENNFVVVNFPREGGDKPYTLKIRAIDKAGIPEVTPVQLSWTVDRQDPATPGVELPTEGGRYKDLTLKGTAAGEGFSTISAYLDDDVLTPVGTAVAADNANGDWQLVIPAERKPKDGPHFVRLKVTDRAGNTGELSGQINFVMDNEPPGVTIQGPDKNSASRSATFNLTSNEEGVTFKCKLDVQGEPTDCGPQLSVSDLEEGPHTLNVYAVDIAGNRTETSFSWSVYLGRDIRAEGGGLGCSTSKGSPTLWLLGLLGILGKAVSRRRGMAGSRQ</sequence>
<proteinExistence type="predicted"/>
<keyword evidence="7" id="KW-1185">Reference proteome</keyword>
<dbReference type="Pfam" id="PF19077">
    <property type="entry name" value="Big_13"/>
    <property type="match status" value="2"/>
</dbReference>
<evidence type="ECO:0000256" key="2">
    <source>
        <dbReference type="SAM" id="SignalP"/>
    </source>
</evidence>
<dbReference type="InterPro" id="IPR022038">
    <property type="entry name" value="Ig-like_bact"/>
</dbReference>
<feature type="region of interest" description="Disordered" evidence="1">
    <location>
        <begin position="220"/>
        <end position="258"/>
    </location>
</feature>
<dbReference type="InterPro" id="IPR058184">
    <property type="entry name" value="AgmC-like_N"/>
</dbReference>
<feature type="domain" description="Bacterial Ig-like" evidence="5">
    <location>
        <begin position="929"/>
        <end position="1010"/>
    </location>
</feature>